<evidence type="ECO:0000313" key="2">
    <source>
        <dbReference type="EMBL" id="QOY54570.1"/>
    </source>
</evidence>
<feature type="transmembrane region" description="Helical" evidence="1">
    <location>
        <begin position="7"/>
        <end position="28"/>
    </location>
</feature>
<feature type="transmembrane region" description="Helical" evidence="1">
    <location>
        <begin position="277"/>
        <end position="301"/>
    </location>
</feature>
<keyword evidence="1" id="KW-0812">Transmembrane</keyword>
<keyword evidence="1" id="KW-0472">Membrane</keyword>
<name>A0A7S7RQK7_9BACT</name>
<evidence type="ECO:0000256" key="1">
    <source>
        <dbReference type="SAM" id="Phobius"/>
    </source>
</evidence>
<reference evidence="2 3" key="1">
    <citation type="submission" date="2020-05" db="EMBL/GenBank/DDBJ databases">
        <title>Sulfurimonas marisnigri, sp. nov., and Sulfurimonas baltica, sp. nov., manganese oxide reducing chemolithoautotrophs of the class Epsilonproteobacteria isolated from the pelagic redoxclines of the Black and Baltic Seas and emended description of the genus Sulfurimonas.</title>
        <authorList>
            <person name="Henkel J.V."/>
            <person name="Laudan C."/>
            <person name="Werner J."/>
            <person name="Neu T."/>
            <person name="Plewe S."/>
            <person name="Sproer C."/>
            <person name="Bunk B."/>
            <person name="Schulz-Vogt H.N."/>
        </authorList>
    </citation>
    <scope>NUCLEOTIDE SEQUENCE [LARGE SCALE GENOMIC DNA]</scope>
    <source>
        <strain evidence="2 3">SoZ1</strain>
    </source>
</reference>
<organism evidence="2 3">
    <name type="scientific">Candidatus Sulfurimonas marisnigri</name>
    <dbReference type="NCBI Taxonomy" id="2740405"/>
    <lineage>
        <taxon>Bacteria</taxon>
        <taxon>Pseudomonadati</taxon>
        <taxon>Campylobacterota</taxon>
        <taxon>Epsilonproteobacteria</taxon>
        <taxon>Campylobacterales</taxon>
        <taxon>Sulfurimonadaceae</taxon>
        <taxon>Sulfurimonas</taxon>
    </lineage>
</organism>
<sequence>MITSLALSLLLGFELSYYLLIVQTGVVAYYNSDLIILFPMFVGGIFGTILSGRSWGKIDNPIYKIMIALALQLLLSLTYPEYNIFTLGLLGLAVGLMAPLGIYLFKVKQSNQLLLALAIAYISGTYFYTSDVDGRLLLAIIFSFVALISAILLKNYKVDTDAKLLSLSFVSYAPLILWILLDSTLFETLSRHNELDIWSNHTLMIGIFHVVGLLAAYLITVTKKKQHIIIAVLFFGSYSLFYLKMPLMLAMLYPFTISYYNVTVFRALSKEMSLPKLAFIMVFVGWIASGLGLSLALFRLLY</sequence>
<dbReference type="KEGG" id="smas:HUE87_12020"/>
<feature type="transmembrane region" description="Helical" evidence="1">
    <location>
        <begin position="112"/>
        <end position="129"/>
    </location>
</feature>
<proteinExistence type="predicted"/>
<gene>
    <name evidence="2" type="ORF">HUE87_12020</name>
</gene>
<feature type="transmembrane region" description="Helical" evidence="1">
    <location>
        <begin position="34"/>
        <end position="50"/>
    </location>
</feature>
<feature type="transmembrane region" description="Helical" evidence="1">
    <location>
        <begin position="228"/>
        <end position="257"/>
    </location>
</feature>
<feature type="transmembrane region" description="Helical" evidence="1">
    <location>
        <begin position="164"/>
        <end position="181"/>
    </location>
</feature>
<feature type="transmembrane region" description="Helical" evidence="1">
    <location>
        <begin position="135"/>
        <end position="152"/>
    </location>
</feature>
<dbReference type="Proteomes" id="UP000593836">
    <property type="component" value="Chromosome"/>
</dbReference>
<protein>
    <submittedName>
        <fullName evidence="2">Uncharacterized protein</fullName>
    </submittedName>
</protein>
<dbReference type="EMBL" id="CP054493">
    <property type="protein sequence ID" value="QOY54570.1"/>
    <property type="molecule type" value="Genomic_DNA"/>
</dbReference>
<accession>A0A7S7RQK7</accession>
<feature type="transmembrane region" description="Helical" evidence="1">
    <location>
        <begin position="62"/>
        <end position="79"/>
    </location>
</feature>
<feature type="transmembrane region" description="Helical" evidence="1">
    <location>
        <begin position="201"/>
        <end position="221"/>
    </location>
</feature>
<keyword evidence="3" id="KW-1185">Reference proteome</keyword>
<evidence type="ECO:0000313" key="3">
    <source>
        <dbReference type="Proteomes" id="UP000593836"/>
    </source>
</evidence>
<dbReference type="AlphaFoldDB" id="A0A7S7RQK7"/>
<keyword evidence="1" id="KW-1133">Transmembrane helix</keyword>
<feature type="transmembrane region" description="Helical" evidence="1">
    <location>
        <begin position="85"/>
        <end position="105"/>
    </location>
</feature>
<dbReference type="RefSeq" id="WP_194366615.1">
    <property type="nucleotide sequence ID" value="NZ_CP054493.1"/>
</dbReference>